<feature type="domain" description="2,6-dihydroxypyridine 3-monooxygenase substrate binding" evidence="1">
    <location>
        <begin position="222"/>
        <end position="352"/>
    </location>
</feature>
<dbReference type="Gene3D" id="3.30.9.60">
    <property type="match status" value="1"/>
</dbReference>
<dbReference type="InterPro" id="IPR053212">
    <property type="entry name" value="DHP_3-monooxygenase"/>
</dbReference>
<dbReference type="InterPro" id="IPR054707">
    <property type="entry name" value="DhpH_subs-bd"/>
</dbReference>
<sequence>MADPDLAMTDMKGDRPKTVVIVGGSLSGLMHGIQLKSLGHNVTVLEQDPSSMRKSHAAGISFGANMEEFLKRYDRNNSSTTPTSIKATGSHVSFRTHPQVHHVNIARKNTCWGVLYRVFRANFDGLQTELCPGPPKHRDGDGQASYCTGKKVVALEYDHDQAEIGRVGKKATGKVVVLVEDVTSGKRDKPFLADLVIGADGFHSTVKQLVLPQNAPAAELEYSGYVAWRGTIAENEVSAETREFFKNGFAFDFMSRSYILVYIIPTDTGIFAPGTRLLNLVWYYNIPHSAPEKMDAVFTDIDNQHHTNTVPAGLVNPAIWGQCRDSMLPNMAPAFVELVKKIDQPFVTRISDSVAILPSNLFWDGRVALVGDAFATVRPHLGRATDHAAWQCLEMGKLWRGEITTEQWERELRVETERLWLLSKGLGECGQGTWGNFLRVLLTYVIFLVRCKM</sequence>
<name>A0AA39WGI3_9PEZI</name>
<dbReference type="PANTHER" id="PTHR47469:SF2">
    <property type="entry name" value="OS06G0597600 PROTEIN"/>
    <property type="match status" value="1"/>
</dbReference>
<dbReference type="Proteomes" id="UP001174934">
    <property type="component" value="Unassembled WGS sequence"/>
</dbReference>
<evidence type="ECO:0000259" key="1">
    <source>
        <dbReference type="Pfam" id="PF22607"/>
    </source>
</evidence>
<evidence type="ECO:0000313" key="3">
    <source>
        <dbReference type="Proteomes" id="UP001174934"/>
    </source>
</evidence>
<keyword evidence="3" id="KW-1185">Reference proteome</keyword>
<proteinExistence type="predicted"/>
<dbReference type="Pfam" id="PF22607">
    <property type="entry name" value="FAD_binding-like"/>
    <property type="match status" value="1"/>
</dbReference>
<reference evidence="2" key="1">
    <citation type="submission" date="2023-06" db="EMBL/GenBank/DDBJ databases">
        <title>Genome-scale phylogeny and comparative genomics of the fungal order Sordariales.</title>
        <authorList>
            <consortium name="Lawrence Berkeley National Laboratory"/>
            <person name="Hensen N."/>
            <person name="Bonometti L."/>
            <person name="Westerberg I."/>
            <person name="Brannstrom I.O."/>
            <person name="Guillou S."/>
            <person name="Cros-Aarteil S."/>
            <person name="Calhoun S."/>
            <person name="Haridas S."/>
            <person name="Kuo A."/>
            <person name="Mondo S."/>
            <person name="Pangilinan J."/>
            <person name="Riley R."/>
            <person name="LaButti K."/>
            <person name="Andreopoulos B."/>
            <person name="Lipzen A."/>
            <person name="Chen C."/>
            <person name="Yanf M."/>
            <person name="Daum C."/>
            <person name="Ng V."/>
            <person name="Clum A."/>
            <person name="Steindorff A."/>
            <person name="Ohm R."/>
            <person name="Martin F."/>
            <person name="Silar P."/>
            <person name="Natvig D."/>
            <person name="Lalanne C."/>
            <person name="Gautier V."/>
            <person name="Ament-velasquez S.L."/>
            <person name="Kruys A."/>
            <person name="Hutchinson M.I."/>
            <person name="Powell A.J."/>
            <person name="Barry K."/>
            <person name="Miller A.N."/>
            <person name="Grigoriev I.V."/>
            <person name="Debuchy R."/>
            <person name="Gladieux P."/>
            <person name="Thoren M.H."/>
            <person name="Johannesson H."/>
        </authorList>
    </citation>
    <scope>NUCLEOTIDE SEQUENCE</scope>
    <source>
        <strain evidence="2">SMH3391-2</strain>
    </source>
</reference>
<dbReference type="Gene3D" id="3.50.50.60">
    <property type="entry name" value="FAD/NAD(P)-binding domain"/>
    <property type="match status" value="1"/>
</dbReference>
<dbReference type="SUPFAM" id="SSF54373">
    <property type="entry name" value="FAD-linked reductases, C-terminal domain"/>
    <property type="match status" value="1"/>
</dbReference>
<organism evidence="2 3">
    <name type="scientific">Bombardia bombarda</name>
    <dbReference type="NCBI Taxonomy" id="252184"/>
    <lineage>
        <taxon>Eukaryota</taxon>
        <taxon>Fungi</taxon>
        <taxon>Dikarya</taxon>
        <taxon>Ascomycota</taxon>
        <taxon>Pezizomycotina</taxon>
        <taxon>Sordariomycetes</taxon>
        <taxon>Sordariomycetidae</taxon>
        <taxon>Sordariales</taxon>
        <taxon>Lasiosphaeriaceae</taxon>
        <taxon>Bombardia</taxon>
    </lineage>
</organism>
<dbReference type="AlphaFoldDB" id="A0AA39WGI3"/>
<dbReference type="PANTHER" id="PTHR47469">
    <property type="entry name" value="MONOOXYGENASE-LIKE"/>
    <property type="match status" value="1"/>
</dbReference>
<dbReference type="InterPro" id="IPR036188">
    <property type="entry name" value="FAD/NAD-bd_sf"/>
</dbReference>
<dbReference type="PRINTS" id="PR00420">
    <property type="entry name" value="RNGMNOXGNASE"/>
</dbReference>
<evidence type="ECO:0000313" key="2">
    <source>
        <dbReference type="EMBL" id="KAK0614988.1"/>
    </source>
</evidence>
<accession>A0AA39WGI3</accession>
<gene>
    <name evidence="2" type="ORF">B0T17DRAFT_619823</name>
</gene>
<comment type="caution">
    <text evidence="2">The sequence shown here is derived from an EMBL/GenBank/DDBJ whole genome shotgun (WGS) entry which is preliminary data.</text>
</comment>
<dbReference type="SUPFAM" id="SSF51905">
    <property type="entry name" value="FAD/NAD(P)-binding domain"/>
    <property type="match status" value="1"/>
</dbReference>
<dbReference type="EMBL" id="JAULSR010000007">
    <property type="protein sequence ID" value="KAK0614988.1"/>
    <property type="molecule type" value="Genomic_DNA"/>
</dbReference>
<protein>
    <recommendedName>
        <fullName evidence="1">2,6-dihydroxypyridine 3-monooxygenase substrate binding domain-containing protein</fullName>
    </recommendedName>
</protein>